<organism evidence="6 8">
    <name type="scientific">Ralstonia mannitolilytica</name>
    <dbReference type="NCBI Taxonomy" id="105219"/>
    <lineage>
        <taxon>Bacteria</taxon>
        <taxon>Pseudomonadati</taxon>
        <taxon>Pseudomonadota</taxon>
        <taxon>Betaproteobacteria</taxon>
        <taxon>Burkholderiales</taxon>
        <taxon>Burkholderiaceae</taxon>
        <taxon>Ralstonia</taxon>
    </lineage>
</organism>
<comment type="caution">
    <text evidence="6">The sequence shown here is derived from an EMBL/GenBank/DDBJ whole genome shotgun (WGS) entry which is preliminary data.</text>
</comment>
<keyword evidence="9" id="KW-1185">Reference proteome</keyword>
<accession>A0AAD2AMU4</accession>
<keyword evidence="3" id="KW-0012">Acyltransferase</keyword>
<comment type="pathway">
    <text evidence="1">Lipid metabolism.</text>
</comment>
<dbReference type="SMART" id="SM00563">
    <property type="entry name" value="PlsC"/>
    <property type="match status" value="1"/>
</dbReference>
<dbReference type="GO" id="GO:0003841">
    <property type="term" value="F:1-acylglycerol-3-phosphate O-acyltransferase activity"/>
    <property type="evidence" value="ECO:0007669"/>
    <property type="project" value="TreeGrafter"/>
</dbReference>
<dbReference type="GO" id="GO:0006654">
    <property type="term" value="P:phosphatidic acid biosynthetic process"/>
    <property type="evidence" value="ECO:0007669"/>
    <property type="project" value="TreeGrafter"/>
</dbReference>
<dbReference type="EMBL" id="CAUDKV010000009">
    <property type="protein sequence ID" value="CAJ0873472.1"/>
    <property type="molecule type" value="Genomic_DNA"/>
</dbReference>
<name>A0AAD2AMU4_9RALS</name>
<evidence type="ECO:0000313" key="9">
    <source>
        <dbReference type="Proteomes" id="UP001190452"/>
    </source>
</evidence>
<evidence type="ECO:0000259" key="5">
    <source>
        <dbReference type="SMART" id="SM00563"/>
    </source>
</evidence>
<keyword evidence="2" id="KW-0808">Transferase</keyword>
<dbReference type="InterPro" id="IPR002123">
    <property type="entry name" value="Plipid/glycerol_acylTrfase"/>
</dbReference>
<dbReference type="PANTHER" id="PTHR10434">
    <property type="entry name" value="1-ACYL-SN-GLYCEROL-3-PHOSPHATE ACYLTRANSFERASE"/>
    <property type="match status" value="1"/>
</dbReference>
<feature type="domain" description="Phospholipid/glycerol acyltransferase" evidence="5">
    <location>
        <begin position="77"/>
        <end position="193"/>
    </location>
</feature>
<evidence type="ECO:0000313" key="8">
    <source>
        <dbReference type="Proteomes" id="UP001190002"/>
    </source>
</evidence>
<proteinExistence type="predicted"/>
<evidence type="ECO:0000256" key="4">
    <source>
        <dbReference type="SAM" id="Phobius"/>
    </source>
</evidence>
<evidence type="ECO:0000256" key="3">
    <source>
        <dbReference type="ARBA" id="ARBA00023315"/>
    </source>
</evidence>
<gene>
    <name evidence="7" type="ORF">R77569_02529</name>
    <name evidence="6" type="ORF">R77591_02407</name>
</gene>
<keyword evidence="4" id="KW-0472">Membrane</keyword>
<evidence type="ECO:0000313" key="6">
    <source>
        <dbReference type="EMBL" id="CAJ0683967.1"/>
    </source>
</evidence>
<dbReference type="Proteomes" id="UP001190452">
    <property type="component" value="Unassembled WGS sequence"/>
</dbReference>
<dbReference type="CDD" id="cd07989">
    <property type="entry name" value="LPLAT_AGPAT-like"/>
    <property type="match status" value="1"/>
</dbReference>
<keyword evidence="4" id="KW-0812">Transmembrane</keyword>
<dbReference type="Proteomes" id="UP001190002">
    <property type="component" value="Unassembled WGS sequence"/>
</dbReference>
<dbReference type="AlphaFoldDB" id="A0AAD2AMU4"/>
<dbReference type="Pfam" id="PF01553">
    <property type="entry name" value="Acyltransferase"/>
    <property type="match status" value="1"/>
</dbReference>
<reference evidence="6 9" key="1">
    <citation type="submission" date="2023-07" db="EMBL/GenBank/DDBJ databases">
        <authorList>
            <person name="Peeters C."/>
        </authorList>
    </citation>
    <scope>NUCLEOTIDE SEQUENCE</scope>
    <source>
        <strain evidence="7 9">R-77569</strain>
        <strain evidence="6">R-77591</strain>
    </source>
</reference>
<dbReference type="SUPFAM" id="SSF69593">
    <property type="entry name" value="Glycerol-3-phosphate (1)-acyltransferase"/>
    <property type="match status" value="1"/>
</dbReference>
<keyword evidence="4" id="KW-1133">Transmembrane helix</keyword>
<evidence type="ECO:0000256" key="2">
    <source>
        <dbReference type="ARBA" id="ARBA00022679"/>
    </source>
</evidence>
<feature type="transmembrane region" description="Helical" evidence="4">
    <location>
        <begin position="7"/>
        <end position="31"/>
    </location>
</feature>
<sequence>MTLIRSLLFLVYLIVYTPLHAVFCFITFPFLNPHRRFWVAAAWTKITLWVASWLVGIRWKYEGWEHVEAAVASNKPIVLLSKHQSAWETLAFPATMPRPLCYVFKRELLYVPFFGWALGMLKMVHINRKDGANAFASVARQGKERMADGAWMIMFPEGTRTPVGAPNPRYKSGGARFAVDTGAWVLPIALNSGRLWPRNAFLKHPGLITVSVGPAISSAGKTSDQLNREVQTWIETEMRRIDADSYREPA</sequence>
<evidence type="ECO:0000313" key="7">
    <source>
        <dbReference type="EMBL" id="CAJ0873472.1"/>
    </source>
</evidence>
<protein>
    <recommendedName>
        <fullName evidence="5">Phospholipid/glycerol acyltransferase domain-containing protein</fullName>
    </recommendedName>
</protein>
<dbReference type="RefSeq" id="WP_063392786.1">
    <property type="nucleotide sequence ID" value="NZ_CATVWW010000005.1"/>
</dbReference>
<dbReference type="PANTHER" id="PTHR10434:SF40">
    <property type="entry name" value="1-ACYL-SN-GLYCEROL-3-PHOSPHATE ACYLTRANSFERASE"/>
    <property type="match status" value="1"/>
</dbReference>
<evidence type="ECO:0000256" key="1">
    <source>
        <dbReference type="ARBA" id="ARBA00005189"/>
    </source>
</evidence>
<dbReference type="EMBL" id="CATVXE010000009">
    <property type="protein sequence ID" value="CAJ0683967.1"/>
    <property type="molecule type" value="Genomic_DNA"/>
</dbReference>